<feature type="transmembrane region" description="Helical" evidence="1">
    <location>
        <begin position="237"/>
        <end position="259"/>
    </location>
</feature>
<gene>
    <name evidence="2" type="ORF">SE19_06645</name>
</gene>
<protein>
    <submittedName>
        <fullName evidence="2">Uncharacterized protein</fullName>
    </submittedName>
</protein>
<evidence type="ECO:0000313" key="2">
    <source>
        <dbReference type="EMBL" id="KPV46184.1"/>
    </source>
</evidence>
<proteinExistence type="predicted"/>
<feature type="transmembrane region" description="Helical" evidence="1">
    <location>
        <begin position="40"/>
        <end position="58"/>
    </location>
</feature>
<dbReference type="Proteomes" id="UP000050515">
    <property type="component" value="Unassembled WGS sequence"/>
</dbReference>
<dbReference type="PATRIC" id="fig|507754.4.peg.1769"/>
<feature type="transmembrane region" description="Helical" evidence="1">
    <location>
        <begin position="212"/>
        <end position="231"/>
    </location>
</feature>
<evidence type="ECO:0000313" key="3">
    <source>
        <dbReference type="Proteomes" id="UP000050515"/>
    </source>
</evidence>
<dbReference type="EMBL" id="LJCQ01000286">
    <property type="protein sequence ID" value="KPV46184.1"/>
    <property type="molecule type" value="Genomic_DNA"/>
</dbReference>
<keyword evidence="1" id="KW-1133">Transmembrane helix</keyword>
<reference evidence="2 3" key="1">
    <citation type="submission" date="2015-09" db="EMBL/GenBank/DDBJ databases">
        <title>Draft genome sequence of Acidiplasma aeolicum DSM 18409.</title>
        <authorList>
            <person name="Hemp J."/>
        </authorList>
    </citation>
    <scope>NUCLEOTIDE SEQUENCE [LARGE SCALE GENOMIC DNA]</scope>
    <source>
        <strain evidence="2 3">V</strain>
    </source>
</reference>
<accession>A0A0P9GXN0</accession>
<feature type="transmembrane region" description="Helical" evidence="1">
    <location>
        <begin position="70"/>
        <end position="93"/>
    </location>
</feature>
<keyword evidence="1" id="KW-0812">Transmembrane</keyword>
<organism evidence="2 3">
    <name type="scientific">Acidiplasma aeolicum</name>
    <dbReference type="NCBI Taxonomy" id="507754"/>
    <lineage>
        <taxon>Archaea</taxon>
        <taxon>Methanobacteriati</taxon>
        <taxon>Thermoplasmatota</taxon>
        <taxon>Thermoplasmata</taxon>
        <taxon>Thermoplasmatales</taxon>
        <taxon>Ferroplasmaceae</taxon>
        <taxon>Acidiplasma</taxon>
    </lineage>
</organism>
<dbReference type="RefSeq" id="WP_054964341.1">
    <property type="nucleotide sequence ID" value="NZ_LJCQ01000286.1"/>
</dbReference>
<keyword evidence="1" id="KW-0472">Membrane</keyword>
<feature type="transmembrane region" description="Helical" evidence="1">
    <location>
        <begin position="99"/>
        <end position="118"/>
    </location>
</feature>
<sequence>MKNVTSTKGSIMFYLIPSVISLGFFLYLTIFISMKLFQYIGIYFIAPIFSIIITLLVYHSIKKNIKNRSTILKFSLLVFAFSYILLESIFLIINIHALFSIILLIPFDLIIIAIPFYINYRDKMPYNGIPGEYSTDLTTRLREVTGDEDIEVYISEFSRANLYGATTRGNDWNLIIYKSAFDKFNESELLLYMLQIYYSKKFNINKIMLRDIFLWFVLIADMLFISYILSIDLPDKYGIYFLPLLALSVILIILTPLIINRKIIDLNKVVDKKILEKAEDMETLKSMILKLADREPLRPLPQYQYNRYKQRLLKNAYTRIKNIEKS</sequence>
<feature type="transmembrane region" description="Helical" evidence="1">
    <location>
        <begin position="12"/>
        <end position="34"/>
    </location>
</feature>
<dbReference type="AlphaFoldDB" id="A0A0P9GXN0"/>
<evidence type="ECO:0000256" key="1">
    <source>
        <dbReference type="SAM" id="Phobius"/>
    </source>
</evidence>
<comment type="caution">
    <text evidence="2">The sequence shown here is derived from an EMBL/GenBank/DDBJ whole genome shotgun (WGS) entry which is preliminary data.</text>
</comment>
<name>A0A0P9GXN0_9ARCH</name>